<keyword evidence="3" id="KW-1185">Reference proteome</keyword>
<evidence type="ECO:0000313" key="3">
    <source>
        <dbReference type="Proteomes" id="UP000027195"/>
    </source>
</evidence>
<feature type="region of interest" description="Disordered" evidence="1">
    <location>
        <begin position="1"/>
        <end position="156"/>
    </location>
</feature>
<feature type="region of interest" description="Disordered" evidence="1">
    <location>
        <begin position="269"/>
        <end position="407"/>
    </location>
</feature>
<evidence type="ECO:0000256" key="1">
    <source>
        <dbReference type="SAM" id="MobiDB-lite"/>
    </source>
</evidence>
<reference evidence="3" key="1">
    <citation type="journal article" date="2014" name="Proc. Natl. Acad. Sci. U.S.A.">
        <title>Extensive sampling of basidiomycete genomes demonstrates inadequacy of the white-rot/brown-rot paradigm for wood decay fungi.</title>
        <authorList>
            <person name="Riley R."/>
            <person name="Salamov A.A."/>
            <person name="Brown D.W."/>
            <person name="Nagy L.G."/>
            <person name="Floudas D."/>
            <person name="Held B.W."/>
            <person name="Levasseur A."/>
            <person name="Lombard V."/>
            <person name="Morin E."/>
            <person name="Otillar R."/>
            <person name="Lindquist E.A."/>
            <person name="Sun H."/>
            <person name="LaButti K.M."/>
            <person name="Schmutz J."/>
            <person name="Jabbour D."/>
            <person name="Luo H."/>
            <person name="Baker S.E."/>
            <person name="Pisabarro A.G."/>
            <person name="Walton J.D."/>
            <person name="Blanchette R.A."/>
            <person name="Henrissat B."/>
            <person name="Martin F."/>
            <person name="Cullen D."/>
            <person name="Hibbett D.S."/>
            <person name="Grigoriev I.V."/>
        </authorList>
    </citation>
    <scope>NUCLEOTIDE SEQUENCE [LARGE SCALE GENOMIC DNA]</scope>
    <source>
        <strain evidence="3">FD-172 SS1</strain>
    </source>
</reference>
<feature type="compositionally biased region" description="Polar residues" evidence="1">
    <location>
        <begin position="345"/>
        <end position="360"/>
    </location>
</feature>
<feature type="compositionally biased region" description="Low complexity" evidence="1">
    <location>
        <begin position="64"/>
        <end position="86"/>
    </location>
</feature>
<dbReference type="AlphaFoldDB" id="A0A067LXK2"/>
<feature type="compositionally biased region" description="Low complexity" evidence="1">
    <location>
        <begin position="329"/>
        <end position="342"/>
    </location>
</feature>
<name>A0A067LXK2_BOTB1</name>
<evidence type="ECO:0000313" key="2">
    <source>
        <dbReference type="EMBL" id="KDQ07919.1"/>
    </source>
</evidence>
<proteinExistence type="predicted"/>
<organism evidence="2 3">
    <name type="scientific">Botryobasidium botryosum (strain FD-172 SS1)</name>
    <dbReference type="NCBI Taxonomy" id="930990"/>
    <lineage>
        <taxon>Eukaryota</taxon>
        <taxon>Fungi</taxon>
        <taxon>Dikarya</taxon>
        <taxon>Basidiomycota</taxon>
        <taxon>Agaricomycotina</taxon>
        <taxon>Agaricomycetes</taxon>
        <taxon>Cantharellales</taxon>
        <taxon>Botryobasidiaceae</taxon>
        <taxon>Botryobasidium</taxon>
    </lineage>
</organism>
<feature type="compositionally biased region" description="Low complexity" evidence="1">
    <location>
        <begin position="289"/>
        <end position="304"/>
    </location>
</feature>
<gene>
    <name evidence="2" type="ORF">BOTBODRAFT_48491</name>
</gene>
<sequence>MSTRRQYSAGLPSSVAPRRAAQPSPTPPASYASLPRTPSSYRQPHASATPSSSQGLRGDGGGAPARRSLASSRGSALPATPRPSSRAPREERDDSSISAQTRSEHRISYQLYDPGAVPPSRKGSEISTHSYTSSASSSGDSIFDRASKFSGSSSRSSLVDEEIIIKDVTTTSTLSVQAIAPPAARSRESVGTTWWNRVTAAAGNITQTVSKAWERQDDGDYQEPESHLEDVLKKYYIDRARAPSDLPAWLFHELERHPERVFKRHSVEEEALKPAGGNGGSGSGPARDSPTSTSTRSPSSSAPSLKTDGTPARPVNRLKEIREAKRRAQQAQAQAQAVQLAAPTESASTKNDQPRYQQARAQGAPAVSFPRERIPASAADYSDVGRSMRPRQPVGLPAGPGRAGRRV</sequence>
<feature type="compositionally biased region" description="Polar residues" evidence="1">
    <location>
        <begin position="36"/>
        <end position="55"/>
    </location>
</feature>
<accession>A0A067LXK2</accession>
<protein>
    <submittedName>
        <fullName evidence="2">Uncharacterized protein</fullName>
    </submittedName>
</protein>
<dbReference type="EMBL" id="KL198098">
    <property type="protein sequence ID" value="KDQ07919.1"/>
    <property type="molecule type" value="Genomic_DNA"/>
</dbReference>
<dbReference type="OrthoDB" id="2683368at2759"/>
<dbReference type="HOGENOM" id="CLU_676129_0_0_1"/>
<dbReference type="InParanoid" id="A0A067LXK2"/>
<feature type="compositionally biased region" description="Low complexity" evidence="1">
    <location>
        <begin position="125"/>
        <end position="141"/>
    </location>
</feature>
<dbReference type="Proteomes" id="UP000027195">
    <property type="component" value="Unassembled WGS sequence"/>
</dbReference>